<protein>
    <submittedName>
        <fullName evidence="1">Uncharacterized protein</fullName>
    </submittedName>
</protein>
<evidence type="ECO:0000313" key="1">
    <source>
        <dbReference type="EMBL" id="CAG9533370.1"/>
    </source>
</evidence>
<dbReference type="EMBL" id="CAKAEH010001241">
    <property type="protein sequence ID" value="CAG9533370.1"/>
    <property type="molecule type" value="Genomic_DNA"/>
</dbReference>
<sequence>MGTFPTDRIPCPGMIKPTIHPYYQMEIPAIAPVPFHPSFTHLTKSNPEPTNFQTLAKLAFPDDLSLRHHVTTSICSYHCAQCLSHDFS</sequence>
<proteinExistence type="predicted"/>
<accession>A0A8J2Q5Q9</accession>
<name>A0A8J2Q5Q9_9BILA</name>
<reference evidence="1" key="1">
    <citation type="submission" date="2021-09" db="EMBL/GenBank/DDBJ databases">
        <authorList>
            <consortium name="Pathogen Informatics"/>
        </authorList>
    </citation>
    <scope>NUCLEOTIDE SEQUENCE</scope>
</reference>
<dbReference type="Proteomes" id="UP000746747">
    <property type="component" value="Unassembled WGS sequence"/>
</dbReference>
<comment type="caution">
    <text evidence="1">The sequence shown here is derived from an EMBL/GenBank/DDBJ whole genome shotgun (WGS) entry which is preliminary data.</text>
</comment>
<dbReference type="AlphaFoldDB" id="A0A8J2Q5Q9"/>
<keyword evidence="2" id="KW-1185">Reference proteome</keyword>
<evidence type="ECO:0000313" key="2">
    <source>
        <dbReference type="Proteomes" id="UP000746747"/>
    </source>
</evidence>
<organism evidence="1 2">
    <name type="scientific">Cercopithifilaria johnstoni</name>
    <dbReference type="NCBI Taxonomy" id="2874296"/>
    <lineage>
        <taxon>Eukaryota</taxon>
        <taxon>Metazoa</taxon>
        <taxon>Ecdysozoa</taxon>
        <taxon>Nematoda</taxon>
        <taxon>Chromadorea</taxon>
        <taxon>Rhabditida</taxon>
        <taxon>Spirurina</taxon>
        <taxon>Spiruromorpha</taxon>
        <taxon>Filarioidea</taxon>
        <taxon>Onchocercidae</taxon>
        <taxon>Cercopithifilaria</taxon>
    </lineage>
</organism>
<gene>
    <name evidence="1" type="ORF">CJOHNSTONI_LOCUS3604</name>
</gene>